<gene>
    <name evidence="3" type="ORF">GCM10012284_17260</name>
</gene>
<reference evidence="3" key="2">
    <citation type="submission" date="2020-09" db="EMBL/GenBank/DDBJ databases">
        <authorList>
            <person name="Sun Q."/>
            <person name="Zhou Y."/>
        </authorList>
    </citation>
    <scope>NUCLEOTIDE SEQUENCE</scope>
    <source>
        <strain evidence="3">CGMCC 4.7299</strain>
    </source>
</reference>
<evidence type="ECO:0000313" key="3">
    <source>
        <dbReference type="EMBL" id="GGK83693.1"/>
    </source>
</evidence>
<sequence>MRSFNRRSGDDPDGRLDPVRWRRPGRNVLLRSGLVAALLTLAAFIAWSGTPPEPTRCARRSPAPSAGHPSGRAEARPGAFAPATDRTDHPAVPPGTLGVPVRLAEPAALAMVRPGDRVDLLSLDEPDGEPTVIATSALVLGTTDADDPATGGLLLALTPSGVTRAVPAPGRSFAVVLRPA</sequence>
<dbReference type="RefSeq" id="WP_189078569.1">
    <property type="nucleotide sequence ID" value="NZ_BMMX01000004.1"/>
</dbReference>
<reference evidence="3" key="1">
    <citation type="journal article" date="2014" name="Int. J. Syst. Evol. Microbiol.">
        <title>Complete genome sequence of Corynebacterium casei LMG S-19264T (=DSM 44701T), isolated from a smear-ripened cheese.</title>
        <authorList>
            <consortium name="US DOE Joint Genome Institute (JGI-PGF)"/>
            <person name="Walter F."/>
            <person name="Albersmeier A."/>
            <person name="Kalinowski J."/>
            <person name="Ruckert C."/>
        </authorList>
    </citation>
    <scope>NUCLEOTIDE SEQUENCE</scope>
    <source>
        <strain evidence="3">CGMCC 4.7299</strain>
    </source>
</reference>
<feature type="region of interest" description="Disordered" evidence="1">
    <location>
        <begin position="1"/>
        <end position="20"/>
    </location>
</feature>
<dbReference type="AlphaFoldDB" id="A0A8J3BWA1"/>
<accession>A0A8J3BWA1</accession>
<keyword evidence="2" id="KW-0812">Transmembrane</keyword>
<evidence type="ECO:0000256" key="2">
    <source>
        <dbReference type="SAM" id="Phobius"/>
    </source>
</evidence>
<proteinExistence type="predicted"/>
<dbReference type="Proteomes" id="UP000656042">
    <property type="component" value="Unassembled WGS sequence"/>
</dbReference>
<keyword evidence="4" id="KW-1185">Reference proteome</keyword>
<evidence type="ECO:0000313" key="4">
    <source>
        <dbReference type="Proteomes" id="UP000656042"/>
    </source>
</evidence>
<evidence type="ECO:0008006" key="5">
    <source>
        <dbReference type="Google" id="ProtNLM"/>
    </source>
</evidence>
<feature type="region of interest" description="Disordered" evidence="1">
    <location>
        <begin position="50"/>
        <end position="93"/>
    </location>
</feature>
<protein>
    <recommendedName>
        <fullName evidence="5">SAF domain-containing protein</fullName>
    </recommendedName>
</protein>
<feature type="compositionally biased region" description="Basic and acidic residues" evidence="1">
    <location>
        <begin position="7"/>
        <end position="20"/>
    </location>
</feature>
<comment type="caution">
    <text evidence="3">The sequence shown here is derived from an EMBL/GenBank/DDBJ whole genome shotgun (WGS) entry which is preliminary data.</text>
</comment>
<keyword evidence="2" id="KW-0472">Membrane</keyword>
<organism evidence="3 4">
    <name type="scientific">Mangrovihabitans endophyticus</name>
    <dbReference type="NCBI Taxonomy" id="1751298"/>
    <lineage>
        <taxon>Bacteria</taxon>
        <taxon>Bacillati</taxon>
        <taxon>Actinomycetota</taxon>
        <taxon>Actinomycetes</taxon>
        <taxon>Micromonosporales</taxon>
        <taxon>Micromonosporaceae</taxon>
        <taxon>Mangrovihabitans</taxon>
    </lineage>
</organism>
<name>A0A8J3BWA1_9ACTN</name>
<dbReference type="EMBL" id="BMMX01000004">
    <property type="protein sequence ID" value="GGK83693.1"/>
    <property type="molecule type" value="Genomic_DNA"/>
</dbReference>
<keyword evidence="2" id="KW-1133">Transmembrane helix</keyword>
<feature type="transmembrane region" description="Helical" evidence="2">
    <location>
        <begin position="28"/>
        <end position="47"/>
    </location>
</feature>
<evidence type="ECO:0000256" key="1">
    <source>
        <dbReference type="SAM" id="MobiDB-lite"/>
    </source>
</evidence>